<dbReference type="GO" id="GO:0046872">
    <property type="term" value="F:metal ion binding"/>
    <property type="evidence" value="ECO:0007669"/>
    <property type="project" value="UniProtKB-KW"/>
</dbReference>
<dbReference type="PANTHER" id="PTHR42989">
    <property type="entry name" value="HYDROGENASE-4 COMPONENT I"/>
    <property type="match status" value="1"/>
</dbReference>
<keyword evidence="9" id="KW-1185">Reference proteome</keyword>
<comment type="caution">
    <text evidence="8">The sequence shown here is derived from an EMBL/GenBank/DDBJ whole genome shotgun (WGS) entry which is preliminary data.</text>
</comment>
<accession>A0A0W0GHI7</accession>
<gene>
    <name evidence="8" type="ORF">DEALK_08590</name>
</gene>
<dbReference type="AlphaFoldDB" id="A0A0W0GHI7"/>
<dbReference type="Proteomes" id="UP000053947">
    <property type="component" value="Unassembled WGS sequence"/>
</dbReference>
<evidence type="ECO:0000313" key="9">
    <source>
        <dbReference type="Proteomes" id="UP000053947"/>
    </source>
</evidence>
<dbReference type="SUPFAM" id="SSF56770">
    <property type="entry name" value="HydA/Nqo6-like"/>
    <property type="match status" value="1"/>
</dbReference>
<dbReference type="Gene3D" id="3.40.50.12280">
    <property type="match status" value="1"/>
</dbReference>
<evidence type="ECO:0000256" key="4">
    <source>
        <dbReference type="ARBA" id="ARBA00022723"/>
    </source>
</evidence>
<evidence type="ECO:0000256" key="3">
    <source>
        <dbReference type="ARBA" id="ARBA00022485"/>
    </source>
</evidence>
<dbReference type="Pfam" id="PF01058">
    <property type="entry name" value="Oxidored_q6"/>
    <property type="match status" value="1"/>
</dbReference>
<keyword evidence="6" id="KW-0411">Iron-sulfur</keyword>
<evidence type="ECO:0000256" key="2">
    <source>
        <dbReference type="ARBA" id="ARBA00009173"/>
    </source>
</evidence>
<evidence type="ECO:0000259" key="7">
    <source>
        <dbReference type="Pfam" id="PF01058"/>
    </source>
</evidence>
<comment type="cofactor">
    <cofactor evidence="1">
        <name>[4Fe-4S] cluster</name>
        <dbReference type="ChEBI" id="CHEBI:49883"/>
    </cofactor>
</comment>
<evidence type="ECO:0000256" key="1">
    <source>
        <dbReference type="ARBA" id="ARBA00001966"/>
    </source>
</evidence>
<evidence type="ECO:0000256" key="6">
    <source>
        <dbReference type="ARBA" id="ARBA00023014"/>
    </source>
</evidence>
<keyword evidence="5" id="KW-0408">Iron</keyword>
<keyword evidence="3" id="KW-0004">4Fe-4S</keyword>
<name>A0A0W0GHI7_9CHLR</name>
<dbReference type="GO" id="GO:0051539">
    <property type="term" value="F:4 iron, 4 sulfur cluster binding"/>
    <property type="evidence" value="ECO:0007669"/>
    <property type="project" value="UniProtKB-KW"/>
</dbReference>
<dbReference type="PANTHER" id="PTHR42989:SF1">
    <property type="entry name" value="FORMATE HYDROGENLYASE SUBUNIT 7-RELATED"/>
    <property type="match status" value="1"/>
</dbReference>
<proteinExistence type="inferred from homology"/>
<comment type="similarity">
    <text evidence="2">Belongs to the complex I 20 kDa subunit family.</text>
</comment>
<dbReference type="PATRIC" id="fig|1217799.6.peg.882"/>
<dbReference type="NCBIfam" id="NF005012">
    <property type="entry name" value="PRK06411.1"/>
    <property type="match status" value="1"/>
</dbReference>
<dbReference type="InterPro" id="IPR052375">
    <property type="entry name" value="Complex_I_20kDa-like"/>
</dbReference>
<sequence length="177" mass="19107">MSLSQIIGNILGPKRAAALVFNESEFEKIGLELKGEIDRVFGRSLAIRELDTGSDNAVEIELNNLGTPYYDVERFGVCFVASPRHADVIIVTGAVTLNMAEAARKTYEAMPQPGWVIAVGDDACGTGLVRDSYAVLGAADKILPVDFKIPGNPPTPTDIIRGLLAFMTTILSQKKKR</sequence>
<keyword evidence="4" id="KW-0479">Metal-binding</keyword>
<dbReference type="RefSeq" id="WP_058439014.1">
    <property type="nucleotide sequence ID" value="NZ_KQ758903.1"/>
</dbReference>
<evidence type="ECO:0000256" key="5">
    <source>
        <dbReference type="ARBA" id="ARBA00023004"/>
    </source>
</evidence>
<reference evidence="8 9" key="1">
    <citation type="submission" date="2015-06" db="EMBL/GenBank/DDBJ databases">
        <title>Genome sequence of the organohalide-respiring Dehalogenimonas alkenigignens type strain (IP3-3T).</title>
        <authorList>
            <person name="Key T.A."/>
            <person name="Richmond D.P."/>
            <person name="Bowman K.S."/>
            <person name="Cho Y.-J."/>
            <person name="Chun J."/>
            <person name="da Costa M.S."/>
            <person name="Rainey F.A."/>
            <person name="Moe W.M."/>
        </authorList>
    </citation>
    <scope>NUCLEOTIDE SEQUENCE [LARGE SCALE GENOMIC DNA]</scope>
    <source>
        <strain evidence="8 9">IP3-3</strain>
    </source>
</reference>
<dbReference type="InterPro" id="IPR006137">
    <property type="entry name" value="NADH_UbQ_OxRdtase-like_20kDa"/>
</dbReference>
<feature type="domain" description="NADH:ubiquinone oxidoreductase-like 20kDa subunit" evidence="7">
    <location>
        <begin position="59"/>
        <end position="165"/>
    </location>
</feature>
<dbReference type="OrthoDB" id="9786737at2"/>
<dbReference type="EMBL" id="LFDV01000002">
    <property type="protein sequence ID" value="KTB48014.1"/>
    <property type="molecule type" value="Genomic_DNA"/>
</dbReference>
<evidence type="ECO:0000313" key="8">
    <source>
        <dbReference type="EMBL" id="KTB48014.1"/>
    </source>
</evidence>
<protein>
    <submittedName>
        <fullName evidence="8">[NiFe]-hydrogenase III apoprotein, small subunit</fullName>
    </submittedName>
</protein>
<organism evidence="8 9">
    <name type="scientific">Dehalogenimonas alkenigignens</name>
    <dbReference type="NCBI Taxonomy" id="1217799"/>
    <lineage>
        <taxon>Bacteria</taxon>
        <taxon>Bacillati</taxon>
        <taxon>Chloroflexota</taxon>
        <taxon>Dehalococcoidia</taxon>
        <taxon>Dehalococcoidales</taxon>
        <taxon>Dehalococcoidaceae</taxon>
        <taxon>Dehalogenimonas</taxon>
    </lineage>
</organism>
<dbReference type="STRING" id="1217799.DEALK_08590"/>